<dbReference type="CDD" id="cd00093">
    <property type="entry name" value="HTH_XRE"/>
    <property type="match status" value="1"/>
</dbReference>
<dbReference type="CDD" id="cd06529">
    <property type="entry name" value="S24_LexA-like"/>
    <property type="match status" value="1"/>
</dbReference>
<evidence type="ECO:0000256" key="1">
    <source>
        <dbReference type="ARBA" id="ARBA00023015"/>
    </source>
</evidence>
<keyword evidence="2" id="KW-0238">DNA-binding</keyword>
<accession>A0ABN0BP70</accession>
<dbReference type="Pfam" id="PF00717">
    <property type="entry name" value="Peptidase_S24"/>
    <property type="match status" value="1"/>
</dbReference>
<dbReference type="EMBL" id="EQ973215">
    <property type="protein sequence ID" value="EFR54638.1"/>
    <property type="molecule type" value="Genomic_DNA"/>
</dbReference>
<dbReference type="PANTHER" id="PTHR40661">
    <property type="match status" value="1"/>
</dbReference>
<dbReference type="PANTHER" id="PTHR40661:SF1">
    <property type="entry name" value="HTH CRO_C1-TYPE DOMAIN-CONTAINING PROTEIN"/>
    <property type="match status" value="1"/>
</dbReference>
<evidence type="ECO:0000259" key="4">
    <source>
        <dbReference type="Pfam" id="PF00717"/>
    </source>
</evidence>
<name>A0ABN0BP70_BACFG</name>
<keyword evidence="1" id="KW-0805">Transcription regulation</keyword>
<dbReference type="RefSeq" id="WP_005780500.1">
    <property type="nucleotide sequence ID" value="NZ_EQ973215.1"/>
</dbReference>
<sequence length="228" mass="25109">MGEKNTEVSARIAAIIERVGENPSSFAKSLGYSRAQTIYDILSGKSAPSYDFFKRFANTGFSANINLQWLFTGNGDMFKKEEAIADERPVASLATQPGKGIPLIPIEAMAGALTGEQTVLEYECERYVVPVFKGADFLIPVKGSSMYPKYSSGDIVACQRVPMSDLFFQWNKVYVIDTNQGALIKRIKPGSDKEHVLIVSDNEKYDPFELPISSIHAVALVIGVIRLE</sequence>
<organism evidence="5 6">
    <name type="scientific">Bacteroides fragilis 3_1_12</name>
    <dbReference type="NCBI Taxonomy" id="457424"/>
    <lineage>
        <taxon>Bacteria</taxon>
        <taxon>Pseudomonadati</taxon>
        <taxon>Bacteroidota</taxon>
        <taxon>Bacteroidia</taxon>
        <taxon>Bacteroidales</taxon>
        <taxon>Bacteroidaceae</taxon>
        <taxon>Bacteroides</taxon>
    </lineage>
</organism>
<dbReference type="InterPro" id="IPR010982">
    <property type="entry name" value="Lambda_DNA-bd_dom_sf"/>
</dbReference>
<dbReference type="InterPro" id="IPR039418">
    <property type="entry name" value="LexA-like"/>
</dbReference>
<dbReference type="Proteomes" id="UP000005101">
    <property type="component" value="Unassembled WGS sequence"/>
</dbReference>
<dbReference type="InterPro" id="IPR015927">
    <property type="entry name" value="Peptidase_S24_S26A/B/C"/>
</dbReference>
<gene>
    <name evidence="5" type="ORF">BFAG_03336</name>
</gene>
<evidence type="ECO:0000256" key="2">
    <source>
        <dbReference type="ARBA" id="ARBA00023125"/>
    </source>
</evidence>
<evidence type="ECO:0000313" key="5">
    <source>
        <dbReference type="EMBL" id="EFR54638.1"/>
    </source>
</evidence>
<reference evidence="5 6" key="1">
    <citation type="submission" date="2008-12" db="EMBL/GenBank/DDBJ databases">
        <title>Annotation of Bacteroides fragilis strain 3_1_12.</title>
        <authorList>
            <consortium name="The Broad Institute Genome Sequencing Platform"/>
            <person name="Ward D."/>
            <person name="Young S.K."/>
            <person name="Kodira C.D."/>
            <person name="Zeng Q."/>
            <person name="Koehrsen M."/>
            <person name="Alvarado L."/>
            <person name="Berlin A."/>
            <person name="Borenstein D."/>
            <person name="Chen Z."/>
            <person name="Engels R."/>
            <person name="Freedman E."/>
            <person name="Gellesch M."/>
            <person name="Goldberg J."/>
            <person name="Griggs A."/>
            <person name="Gujja S."/>
            <person name="Heiman D."/>
            <person name="Hepburn T."/>
            <person name="Howarth C."/>
            <person name="Jen D."/>
            <person name="Larson L."/>
            <person name="Lewis B."/>
            <person name="Mehta T."/>
            <person name="Park D."/>
            <person name="Pearson M."/>
            <person name="Roberts A."/>
            <person name="Saif S."/>
            <person name="Shea T."/>
            <person name="Shenoy N."/>
            <person name="Sisk P."/>
            <person name="Stolte C."/>
            <person name="Sykes S."/>
            <person name="Walk T."/>
            <person name="White J."/>
            <person name="Yandava C."/>
            <person name="Allen-Vercoe E."/>
            <person name="Strauss J."/>
            <person name="Ambrose C."/>
            <person name="Lander E."/>
            <person name="Nusbaum C."/>
            <person name="Galagan J."/>
            <person name="Birren B."/>
        </authorList>
    </citation>
    <scope>NUCLEOTIDE SEQUENCE [LARGE SCALE GENOMIC DNA]</scope>
    <source>
        <strain evidence="5 6">3_1_12</strain>
    </source>
</reference>
<feature type="domain" description="Peptidase S24/S26A/S26B/S26C" evidence="4">
    <location>
        <begin position="125"/>
        <end position="220"/>
    </location>
</feature>
<evidence type="ECO:0000313" key="6">
    <source>
        <dbReference type="Proteomes" id="UP000005101"/>
    </source>
</evidence>
<dbReference type="InterPro" id="IPR001387">
    <property type="entry name" value="Cro/C1-type_HTH"/>
</dbReference>
<evidence type="ECO:0000256" key="3">
    <source>
        <dbReference type="ARBA" id="ARBA00023163"/>
    </source>
</evidence>
<dbReference type="InterPro" id="IPR036286">
    <property type="entry name" value="LexA/Signal_pep-like_sf"/>
</dbReference>
<keyword evidence="3" id="KW-0804">Transcription</keyword>
<proteinExistence type="predicted"/>
<dbReference type="Gene3D" id="1.10.260.40">
    <property type="entry name" value="lambda repressor-like DNA-binding domains"/>
    <property type="match status" value="1"/>
</dbReference>
<protein>
    <submittedName>
        <fullName evidence="5">Peptidase S24-like protein</fullName>
    </submittedName>
</protein>
<dbReference type="Gene3D" id="2.10.109.10">
    <property type="entry name" value="Umud Fragment, subunit A"/>
    <property type="match status" value="1"/>
</dbReference>
<dbReference type="SUPFAM" id="SSF51306">
    <property type="entry name" value="LexA/Signal peptidase"/>
    <property type="match status" value="1"/>
</dbReference>
<keyword evidence="6" id="KW-1185">Reference proteome</keyword>